<evidence type="ECO:0000256" key="2">
    <source>
        <dbReference type="SAM" id="MobiDB-lite"/>
    </source>
</evidence>
<feature type="region of interest" description="Disordered" evidence="2">
    <location>
        <begin position="530"/>
        <end position="549"/>
    </location>
</feature>
<feature type="compositionally biased region" description="Basic and acidic residues" evidence="2">
    <location>
        <begin position="111"/>
        <end position="123"/>
    </location>
</feature>
<feature type="coiled-coil region" evidence="1">
    <location>
        <begin position="271"/>
        <end position="312"/>
    </location>
</feature>
<protein>
    <submittedName>
        <fullName evidence="3">Uncharacterized protein</fullName>
    </submittedName>
</protein>
<sequence>MVFMQTDQLAVVSEEKKFHPLTAPLPRPLLKVPSREAAAAREEPGSVEDKKQQTQVPFPFSSYPPYASIAPSVCSGHSEELEKLRRLAEVQESQLNALRHTLRRREAEISSMYDSHRAAREDTSETQTQQDKRQTPPAATTVDEDTQKQIDSMQHEIDKRDRIISFLHKDMQELRSANETLSQEMHAARPAARDAGAKEDNGRQDGTVPSLVVVNNPQNPATQWVVVDGVNIDVDLKDDTSRVTFLLGHLHQAIDKFCRSQTLIHQLEAATATKDNELAATRKAIRELEAQVESARKQLEDERLERTLVDRELLEARKRLTESDNVAYNRTRELKLELERERRGQVQELESLYAAKREEADRERAARADIASGLEQAQLQVSDLSSSLQLERAKVKSLEEQIGRLQYWAAHNRQVLAFAGFEETESALRHQLRSTMAECETLRDQLQNSRRSPMSPVSVCSSPMPAAASPSSSDALHRPSPSHALSLASPYRAHETHRPIPSLATHGAPFLYRTAPPTASARDIKAWRAELSTSAEPPTFREGQRAMDY</sequence>
<feature type="compositionally biased region" description="Low complexity" evidence="2">
    <location>
        <begin position="449"/>
        <end position="490"/>
    </location>
</feature>
<feature type="compositionally biased region" description="Basic and acidic residues" evidence="2">
    <location>
        <begin position="38"/>
        <end position="52"/>
    </location>
</feature>
<dbReference type="GO" id="GO:0000146">
    <property type="term" value="F:microfilament motor activity"/>
    <property type="evidence" value="ECO:0007669"/>
    <property type="project" value="TreeGrafter"/>
</dbReference>
<name>A0A0G4GGD1_VITBC</name>
<keyword evidence="4" id="KW-1185">Reference proteome</keyword>
<feature type="region of interest" description="Disordered" evidence="2">
    <location>
        <begin position="111"/>
        <end position="147"/>
    </location>
</feature>
<dbReference type="VEuPathDB" id="CryptoDB:Vbra_17771"/>
<accession>A0A0G4GGD1</accession>
<keyword evidence="1" id="KW-0175">Coiled coil</keyword>
<dbReference type="InParanoid" id="A0A0G4GGD1"/>
<feature type="coiled-coil region" evidence="1">
    <location>
        <begin position="346"/>
        <end position="401"/>
    </location>
</feature>
<reference evidence="3 4" key="1">
    <citation type="submission" date="2014-11" db="EMBL/GenBank/DDBJ databases">
        <authorList>
            <person name="Zhu J."/>
            <person name="Qi W."/>
            <person name="Song R."/>
        </authorList>
    </citation>
    <scope>NUCLEOTIDE SEQUENCE [LARGE SCALE GENOMIC DNA]</scope>
</reference>
<evidence type="ECO:0000313" key="3">
    <source>
        <dbReference type="EMBL" id="CEM28679.1"/>
    </source>
</evidence>
<feature type="coiled-coil region" evidence="1">
    <location>
        <begin position="74"/>
        <end position="108"/>
    </location>
</feature>
<dbReference type="EMBL" id="CDMY01000656">
    <property type="protein sequence ID" value="CEM28679.1"/>
    <property type="molecule type" value="Genomic_DNA"/>
</dbReference>
<feature type="region of interest" description="Disordered" evidence="2">
    <location>
        <begin position="445"/>
        <end position="493"/>
    </location>
</feature>
<evidence type="ECO:0000313" key="4">
    <source>
        <dbReference type="Proteomes" id="UP000041254"/>
    </source>
</evidence>
<evidence type="ECO:0000256" key="1">
    <source>
        <dbReference type="SAM" id="Coils"/>
    </source>
</evidence>
<dbReference type="Proteomes" id="UP000041254">
    <property type="component" value="Unassembled WGS sequence"/>
</dbReference>
<dbReference type="GO" id="GO:0005737">
    <property type="term" value="C:cytoplasm"/>
    <property type="evidence" value="ECO:0007669"/>
    <property type="project" value="TreeGrafter"/>
</dbReference>
<dbReference type="PANTHER" id="PTHR45615">
    <property type="entry name" value="MYOSIN HEAVY CHAIN, NON-MUSCLE"/>
    <property type="match status" value="1"/>
</dbReference>
<organism evidence="3 4">
    <name type="scientific">Vitrella brassicaformis (strain CCMP3155)</name>
    <dbReference type="NCBI Taxonomy" id="1169540"/>
    <lineage>
        <taxon>Eukaryota</taxon>
        <taxon>Sar</taxon>
        <taxon>Alveolata</taxon>
        <taxon>Colpodellida</taxon>
        <taxon>Vitrellaceae</taxon>
        <taxon>Vitrella</taxon>
    </lineage>
</organism>
<dbReference type="GO" id="GO:0032982">
    <property type="term" value="C:myosin filament"/>
    <property type="evidence" value="ECO:0007669"/>
    <property type="project" value="TreeGrafter"/>
</dbReference>
<feature type="region of interest" description="Disordered" evidence="2">
    <location>
        <begin position="34"/>
        <end position="59"/>
    </location>
</feature>
<dbReference type="AlphaFoldDB" id="A0A0G4GGD1"/>
<proteinExistence type="predicted"/>
<dbReference type="GO" id="GO:0016460">
    <property type="term" value="C:myosin II complex"/>
    <property type="evidence" value="ECO:0007669"/>
    <property type="project" value="TreeGrafter"/>
</dbReference>
<gene>
    <name evidence="3" type="ORF">Vbra_17771</name>
</gene>
<dbReference type="PANTHER" id="PTHR45615:SF40">
    <property type="entry name" value="MYOSIN HEAVY CHAIN, NON-MUSCLE"/>
    <property type="match status" value="1"/>
</dbReference>
<dbReference type="GO" id="GO:0051015">
    <property type="term" value="F:actin filament binding"/>
    <property type="evidence" value="ECO:0007669"/>
    <property type="project" value="TreeGrafter"/>
</dbReference>